<dbReference type="AlphaFoldDB" id="A0A182JN61"/>
<proteinExistence type="predicted"/>
<accession>A0A182JN61</accession>
<evidence type="ECO:0000256" key="8">
    <source>
        <dbReference type="SAM" id="MobiDB-lite"/>
    </source>
</evidence>
<dbReference type="InterPro" id="IPR001841">
    <property type="entry name" value="Znf_RING"/>
</dbReference>
<dbReference type="SMART" id="SM00184">
    <property type="entry name" value="RING"/>
    <property type="match status" value="1"/>
</dbReference>
<dbReference type="EnsemblMetazoa" id="AATE021184-RA">
    <property type="protein sequence ID" value="AATE021184-PA.1"/>
    <property type="gene ID" value="AATE021184"/>
</dbReference>
<dbReference type="PANTHER" id="PTHR46539:SF9">
    <property type="entry name" value="RING-H2 FINGER PROTEIN ATL56"/>
    <property type="match status" value="1"/>
</dbReference>
<evidence type="ECO:0000313" key="9">
    <source>
        <dbReference type="EnsemblMetazoa" id="AATE021184-PA.1"/>
    </source>
</evidence>
<dbReference type="Pfam" id="PF13639">
    <property type="entry name" value="zf-RING_2"/>
    <property type="match status" value="1"/>
</dbReference>
<dbReference type="PROSITE" id="PS50089">
    <property type="entry name" value="ZF_RING_2"/>
    <property type="match status" value="1"/>
</dbReference>
<evidence type="ECO:0000256" key="2">
    <source>
        <dbReference type="ARBA" id="ARBA00022692"/>
    </source>
</evidence>
<name>A0A182JN61_ANOAO</name>
<evidence type="ECO:0000256" key="6">
    <source>
        <dbReference type="ARBA" id="ARBA00022989"/>
    </source>
</evidence>
<feature type="region of interest" description="Disordered" evidence="8">
    <location>
        <begin position="53"/>
        <end position="161"/>
    </location>
</feature>
<evidence type="ECO:0000256" key="1">
    <source>
        <dbReference type="ARBA" id="ARBA00004370"/>
    </source>
</evidence>
<dbReference type="SUPFAM" id="SSF57850">
    <property type="entry name" value="RING/U-box"/>
    <property type="match status" value="1"/>
</dbReference>
<dbReference type="Gene3D" id="3.30.40.10">
    <property type="entry name" value="Zinc/RING finger domain, C3HC4 (zinc finger)"/>
    <property type="match status" value="1"/>
</dbReference>
<keyword evidence="7" id="KW-0472">Membrane</keyword>
<reference evidence="9" key="1">
    <citation type="submission" date="2022-08" db="UniProtKB">
        <authorList>
            <consortium name="EnsemblMetazoa"/>
        </authorList>
    </citation>
    <scope>IDENTIFICATION</scope>
    <source>
        <strain evidence="9">EBRO</strain>
    </source>
</reference>
<sequence>MHFPAFVTNNDCSICLEKIRQDAKFLRCAHTFHRPCIDLWLSRRKSCPLCRSRQAVTDSETDHDVTDADDEEEEEEEDEEEQIYDDEFPSDEEELEVEQMSEEEEDEQEMLSDIEEEMDDEHMHSLDTESVGSNAAEEGASDVGREDESARSLSAGRQEKSIPIDVTSEVGFKTANVTLKR</sequence>
<protein>
    <submittedName>
        <fullName evidence="9">RING-type domain-containing protein</fullName>
    </submittedName>
</protein>
<dbReference type="GO" id="GO:0016020">
    <property type="term" value="C:membrane"/>
    <property type="evidence" value="ECO:0007669"/>
    <property type="project" value="UniProtKB-SubCell"/>
</dbReference>
<dbReference type="GO" id="GO:0008270">
    <property type="term" value="F:zinc ion binding"/>
    <property type="evidence" value="ECO:0007669"/>
    <property type="project" value="UniProtKB-KW"/>
</dbReference>
<evidence type="ECO:0000256" key="3">
    <source>
        <dbReference type="ARBA" id="ARBA00022723"/>
    </source>
</evidence>
<keyword evidence="6" id="KW-1133">Transmembrane helix</keyword>
<keyword evidence="2" id="KW-0812">Transmembrane</keyword>
<keyword evidence="3" id="KW-0479">Metal-binding</keyword>
<comment type="subcellular location">
    <subcellularLocation>
        <location evidence="1">Membrane</location>
    </subcellularLocation>
</comment>
<dbReference type="STRING" id="41427.A0A182JN61"/>
<evidence type="ECO:0000256" key="4">
    <source>
        <dbReference type="ARBA" id="ARBA00022771"/>
    </source>
</evidence>
<keyword evidence="4" id="KW-0863">Zinc-finger</keyword>
<dbReference type="InterPro" id="IPR013083">
    <property type="entry name" value="Znf_RING/FYVE/PHD"/>
</dbReference>
<keyword evidence="5" id="KW-0862">Zinc</keyword>
<evidence type="ECO:0000256" key="7">
    <source>
        <dbReference type="ARBA" id="ARBA00023136"/>
    </source>
</evidence>
<evidence type="ECO:0000256" key="5">
    <source>
        <dbReference type="ARBA" id="ARBA00022833"/>
    </source>
</evidence>
<dbReference type="VEuPathDB" id="VectorBase:AATE021184"/>
<dbReference type="PANTHER" id="PTHR46539">
    <property type="entry name" value="E3 UBIQUITIN-PROTEIN LIGASE ATL42"/>
    <property type="match status" value="1"/>
</dbReference>
<feature type="compositionally biased region" description="Acidic residues" evidence="8">
    <location>
        <begin position="67"/>
        <end position="120"/>
    </location>
</feature>
<organism evidence="9">
    <name type="scientific">Anopheles atroparvus</name>
    <name type="common">European mosquito</name>
    <dbReference type="NCBI Taxonomy" id="41427"/>
    <lineage>
        <taxon>Eukaryota</taxon>
        <taxon>Metazoa</taxon>
        <taxon>Ecdysozoa</taxon>
        <taxon>Arthropoda</taxon>
        <taxon>Hexapoda</taxon>
        <taxon>Insecta</taxon>
        <taxon>Pterygota</taxon>
        <taxon>Neoptera</taxon>
        <taxon>Endopterygota</taxon>
        <taxon>Diptera</taxon>
        <taxon>Nematocera</taxon>
        <taxon>Culicoidea</taxon>
        <taxon>Culicidae</taxon>
        <taxon>Anophelinae</taxon>
        <taxon>Anopheles</taxon>
    </lineage>
</organism>